<dbReference type="EMBL" id="GDJX01010338">
    <property type="protein sequence ID" value="JAT57598.1"/>
    <property type="molecule type" value="Transcribed_RNA"/>
</dbReference>
<sequence length="218" mass="23708">LSLSLSTNVCVPLSGSTSSFVLKSDTQLLPPPRAVLLSYRPGLATEGDDGLGGGEQEAAAPTPILFWFTLRYRRKSRIFHLWRPRWRRGRVGVVLEGVGSSLAAVGRDRRIPGVQECLGRLCLPELPPHLDIRLQRLQGSPHVRLRLLWGLYVAAAAAAAPAPAAARGWLALLSFSLHLCVCVALTNNDYDKALLLIAPVTCAARGWLIGRTVTFGEW</sequence>
<accession>A0A1D1YSG4</accession>
<name>A0A1D1YSG4_9ARAE</name>
<feature type="non-terminal residue" evidence="1">
    <location>
        <position position="1"/>
    </location>
</feature>
<reference evidence="1" key="1">
    <citation type="submission" date="2015-07" db="EMBL/GenBank/DDBJ databases">
        <title>Transcriptome Assembly of Anthurium amnicola.</title>
        <authorList>
            <person name="Suzuki J."/>
        </authorList>
    </citation>
    <scope>NUCLEOTIDE SEQUENCE</scope>
</reference>
<organism evidence="1">
    <name type="scientific">Anthurium amnicola</name>
    <dbReference type="NCBI Taxonomy" id="1678845"/>
    <lineage>
        <taxon>Eukaryota</taxon>
        <taxon>Viridiplantae</taxon>
        <taxon>Streptophyta</taxon>
        <taxon>Embryophyta</taxon>
        <taxon>Tracheophyta</taxon>
        <taxon>Spermatophyta</taxon>
        <taxon>Magnoliopsida</taxon>
        <taxon>Liliopsida</taxon>
        <taxon>Araceae</taxon>
        <taxon>Pothoideae</taxon>
        <taxon>Potheae</taxon>
        <taxon>Anthurium</taxon>
    </lineage>
</organism>
<gene>
    <name evidence="1" type="ORF">g.123778</name>
</gene>
<dbReference type="AlphaFoldDB" id="A0A1D1YSG4"/>
<protein>
    <submittedName>
        <fullName evidence="1">Uncharacterized protein</fullName>
    </submittedName>
</protein>
<evidence type="ECO:0000313" key="1">
    <source>
        <dbReference type="EMBL" id="JAT57598.1"/>
    </source>
</evidence>
<proteinExistence type="predicted"/>